<organism evidence="1 2">
    <name type="scientific">Mesorhizobium caraganae</name>
    <dbReference type="NCBI Taxonomy" id="483206"/>
    <lineage>
        <taxon>Bacteria</taxon>
        <taxon>Pseudomonadati</taxon>
        <taxon>Pseudomonadota</taxon>
        <taxon>Alphaproteobacteria</taxon>
        <taxon>Hyphomicrobiales</taxon>
        <taxon>Phyllobacteriaceae</taxon>
        <taxon>Mesorhizobium</taxon>
    </lineage>
</organism>
<sequence>MSRKVRDLSQETLNLLHMMGLPNRALEPISRSWSFCANDIELDPAQDLVQALLLRGAQLATIPSELRWGGHWQ</sequence>
<dbReference type="EMBL" id="JAMYQB010000045">
    <property type="protein sequence ID" value="MER9408343.1"/>
    <property type="molecule type" value="Genomic_DNA"/>
</dbReference>
<reference evidence="1 2" key="1">
    <citation type="journal article" date="2024" name="Proc. Natl. Acad. Sci. U.S.A.">
        <title>The evolutionary genomics of adaptation to stress in wild rhizobium bacteria.</title>
        <authorList>
            <person name="Kehlet-Delgado H."/>
            <person name="Montoya A.P."/>
            <person name="Jensen K.T."/>
            <person name="Wendlandt C.E."/>
            <person name="Dexheimer C."/>
            <person name="Roberts M."/>
            <person name="Torres Martinez L."/>
            <person name="Friesen M.L."/>
            <person name="Griffitts J.S."/>
            <person name="Porter S.S."/>
        </authorList>
    </citation>
    <scope>NUCLEOTIDE SEQUENCE [LARGE SCALE GENOMIC DNA]</scope>
    <source>
        <strain evidence="1 2">M0641</strain>
    </source>
</reference>
<comment type="caution">
    <text evidence="1">The sequence shown here is derived from an EMBL/GenBank/DDBJ whole genome shotgun (WGS) entry which is preliminary data.</text>
</comment>
<evidence type="ECO:0000313" key="2">
    <source>
        <dbReference type="Proteomes" id="UP001433071"/>
    </source>
</evidence>
<proteinExistence type="predicted"/>
<dbReference type="Proteomes" id="UP001433071">
    <property type="component" value="Unassembled WGS sequence"/>
</dbReference>
<gene>
    <name evidence="1" type="ORF">NKI36_30630</name>
</gene>
<accession>A0ABV1Z8L3</accession>
<keyword evidence="2" id="KW-1185">Reference proteome</keyword>
<name>A0ABV1Z8L3_9HYPH</name>
<dbReference type="RefSeq" id="WP_352562253.1">
    <property type="nucleotide sequence ID" value="NZ_JAMYQB010000045.1"/>
</dbReference>
<protein>
    <submittedName>
        <fullName evidence="1">Uncharacterized protein</fullName>
    </submittedName>
</protein>
<evidence type="ECO:0000313" key="1">
    <source>
        <dbReference type="EMBL" id="MER9408343.1"/>
    </source>
</evidence>